<dbReference type="EMBL" id="BPVZ01000181">
    <property type="protein sequence ID" value="GKV44456.1"/>
    <property type="molecule type" value="Genomic_DNA"/>
</dbReference>
<dbReference type="Proteomes" id="UP001054252">
    <property type="component" value="Unassembled WGS sequence"/>
</dbReference>
<reference evidence="1 2" key="1">
    <citation type="journal article" date="2021" name="Commun. Biol.">
        <title>The genome of Shorea leprosula (Dipterocarpaceae) highlights the ecological relevance of drought in aseasonal tropical rainforests.</title>
        <authorList>
            <person name="Ng K.K.S."/>
            <person name="Kobayashi M.J."/>
            <person name="Fawcett J.A."/>
            <person name="Hatakeyama M."/>
            <person name="Paape T."/>
            <person name="Ng C.H."/>
            <person name="Ang C.C."/>
            <person name="Tnah L.H."/>
            <person name="Lee C.T."/>
            <person name="Nishiyama T."/>
            <person name="Sese J."/>
            <person name="O'Brien M.J."/>
            <person name="Copetti D."/>
            <person name="Mohd Noor M.I."/>
            <person name="Ong R.C."/>
            <person name="Putra M."/>
            <person name="Sireger I.Z."/>
            <person name="Indrioko S."/>
            <person name="Kosugi Y."/>
            <person name="Izuno A."/>
            <person name="Isagi Y."/>
            <person name="Lee S.L."/>
            <person name="Shimizu K.K."/>
        </authorList>
    </citation>
    <scope>NUCLEOTIDE SEQUENCE [LARGE SCALE GENOMIC DNA]</scope>
    <source>
        <strain evidence="1">214</strain>
    </source>
</reference>
<accession>A0AAV5M6E5</accession>
<organism evidence="1 2">
    <name type="scientific">Rubroshorea leprosula</name>
    <dbReference type="NCBI Taxonomy" id="152421"/>
    <lineage>
        <taxon>Eukaryota</taxon>
        <taxon>Viridiplantae</taxon>
        <taxon>Streptophyta</taxon>
        <taxon>Embryophyta</taxon>
        <taxon>Tracheophyta</taxon>
        <taxon>Spermatophyta</taxon>
        <taxon>Magnoliopsida</taxon>
        <taxon>eudicotyledons</taxon>
        <taxon>Gunneridae</taxon>
        <taxon>Pentapetalae</taxon>
        <taxon>rosids</taxon>
        <taxon>malvids</taxon>
        <taxon>Malvales</taxon>
        <taxon>Dipterocarpaceae</taxon>
        <taxon>Rubroshorea</taxon>
    </lineage>
</organism>
<evidence type="ECO:0000313" key="2">
    <source>
        <dbReference type="Proteomes" id="UP001054252"/>
    </source>
</evidence>
<comment type="caution">
    <text evidence="1">The sequence shown here is derived from an EMBL/GenBank/DDBJ whole genome shotgun (WGS) entry which is preliminary data.</text>
</comment>
<sequence length="38" mass="3995">MLVQSLLSSKTPRSVACSCYGAETSRSGDGFPAMERDG</sequence>
<proteinExistence type="predicted"/>
<protein>
    <submittedName>
        <fullName evidence="1">Uncharacterized protein</fullName>
    </submittedName>
</protein>
<gene>
    <name evidence="1" type="ORF">SLEP1_g51639</name>
</gene>
<evidence type="ECO:0000313" key="1">
    <source>
        <dbReference type="EMBL" id="GKV44456.1"/>
    </source>
</evidence>
<name>A0AAV5M6E5_9ROSI</name>
<dbReference type="AlphaFoldDB" id="A0AAV5M6E5"/>
<keyword evidence="2" id="KW-1185">Reference proteome</keyword>